<organism evidence="1 2">
    <name type="scientific">Spiromyces aspiralis</name>
    <dbReference type="NCBI Taxonomy" id="68401"/>
    <lineage>
        <taxon>Eukaryota</taxon>
        <taxon>Fungi</taxon>
        <taxon>Fungi incertae sedis</taxon>
        <taxon>Zoopagomycota</taxon>
        <taxon>Kickxellomycotina</taxon>
        <taxon>Kickxellomycetes</taxon>
        <taxon>Kickxellales</taxon>
        <taxon>Kickxellaceae</taxon>
        <taxon>Spiromyces</taxon>
    </lineage>
</organism>
<reference evidence="1" key="1">
    <citation type="submission" date="2022-06" db="EMBL/GenBank/DDBJ databases">
        <title>Phylogenomic reconstructions and comparative analyses of Kickxellomycotina fungi.</title>
        <authorList>
            <person name="Reynolds N.K."/>
            <person name="Stajich J.E."/>
            <person name="Barry K."/>
            <person name="Grigoriev I.V."/>
            <person name="Crous P."/>
            <person name="Smith M.E."/>
        </authorList>
    </citation>
    <scope>NUCLEOTIDE SEQUENCE</scope>
    <source>
        <strain evidence="1">RSA 2271</strain>
    </source>
</reference>
<keyword evidence="2" id="KW-1185">Reference proteome</keyword>
<sequence>MLMALREARLELSHDVGVLVSATQRFAEVAIRLSMAEFADPAYGEDSQLYLAQALEGIKSCLHAVDVSALRLWLTAKRVLEARDIAELQSLWNCIAKYNVPINILAKLPVGSCTNSDDLSALECIQSWKRASAEFAGTAALFRRSMSLPYLKQPALDFSSLDHLSCGLAFGRQRAESSDNARLRLPYLGLSITEIPTHTQSDCDPTVSGIGSPAVPDAVLDRRDSLASAASSTHEQGPYSESATGSIRKAKFGDKLRRFFFDDSANLLSSSLRRNSKSASKGGVRNNKRASMYSTYTSTSGKSQQSYASASQQAEKSNRSSILAETLTSNETTENSSMASLGIVTSQLTASQMPTSPT</sequence>
<protein>
    <submittedName>
        <fullName evidence="1">Uncharacterized protein</fullName>
    </submittedName>
</protein>
<dbReference type="Proteomes" id="UP001145114">
    <property type="component" value="Unassembled WGS sequence"/>
</dbReference>
<accession>A0ACC1HBX3</accession>
<proteinExistence type="predicted"/>
<dbReference type="EMBL" id="JAMZIH010007692">
    <property type="protein sequence ID" value="KAJ1672880.1"/>
    <property type="molecule type" value="Genomic_DNA"/>
</dbReference>
<feature type="non-terminal residue" evidence="1">
    <location>
        <position position="358"/>
    </location>
</feature>
<gene>
    <name evidence="1" type="ORF">EV182_006306</name>
</gene>
<name>A0ACC1HBX3_9FUNG</name>
<evidence type="ECO:0000313" key="2">
    <source>
        <dbReference type="Proteomes" id="UP001145114"/>
    </source>
</evidence>
<evidence type="ECO:0000313" key="1">
    <source>
        <dbReference type="EMBL" id="KAJ1672880.1"/>
    </source>
</evidence>
<comment type="caution">
    <text evidence="1">The sequence shown here is derived from an EMBL/GenBank/DDBJ whole genome shotgun (WGS) entry which is preliminary data.</text>
</comment>